<evidence type="ECO:0000313" key="3">
    <source>
        <dbReference type="Proteomes" id="UP000242444"/>
    </source>
</evidence>
<keyword evidence="3" id="KW-1185">Reference proteome</keyword>
<name>A0A263D401_9PSEU</name>
<feature type="domain" description="Na+-translocating membrane potential-generating system MpsC" evidence="1">
    <location>
        <begin position="21"/>
        <end position="125"/>
    </location>
</feature>
<evidence type="ECO:0000313" key="2">
    <source>
        <dbReference type="EMBL" id="OZM73091.1"/>
    </source>
</evidence>
<dbReference type="EMBL" id="NKYE01000006">
    <property type="protein sequence ID" value="OZM73091.1"/>
    <property type="molecule type" value="Genomic_DNA"/>
</dbReference>
<reference evidence="2 3" key="1">
    <citation type="submission" date="2017-07" db="EMBL/GenBank/DDBJ databases">
        <title>Amycolatopsis antarcticus sp. nov., isolated from the surface of an Antarcticus brown macroalga.</title>
        <authorList>
            <person name="Wang J."/>
            <person name="Leiva S."/>
            <person name="Huang J."/>
            <person name="Huang Y."/>
        </authorList>
    </citation>
    <scope>NUCLEOTIDE SEQUENCE [LARGE SCALE GENOMIC DNA]</scope>
    <source>
        <strain evidence="2 3">AU-G6</strain>
    </source>
</reference>
<gene>
    <name evidence="2" type="ORF">CFN78_12815</name>
</gene>
<comment type="caution">
    <text evidence="2">The sequence shown here is derived from an EMBL/GenBank/DDBJ whole genome shotgun (WGS) entry which is preliminary data.</text>
</comment>
<organism evidence="2 3">
    <name type="scientific">Amycolatopsis antarctica</name>
    <dbReference type="NCBI Taxonomy" id="1854586"/>
    <lineage>
        <taxon>Bacteria</taxon>
        <taxon>Bacillati</taxon>
        <taxon>Actinomycetota</taxon>
        <taxon>Actinomycetes</taxon>
        <taxon>Pseudonocardiales</taxon>
        <taxon>Pseudonocardiaceae</taxon>
        <taxon>Amycolatopsis</taxon>
    </lineage>
</organism>
<proteinExistence type="predicted"/>
<accession>A0A263D401</accession>
<dbReference type="AlphaFoldDB" id="A0A263D401"/>
<dbReference type="Pfam" id="PF10057">
    <property type="entry name" value="MpsC"/>
    <property type="match status" value="1"/>
</dbReference>
<dbReference type="InParanoid" id="A0A263D401"/>
<dbReference type="Proteomes" id="UP000242444">
    <property type="component" value="Unassembled WGS sequence"/>
</dbReference>
<evidence type="ECO:0000259" key="1">
    <source>
        <dbReference type="Pfam" id="PF10057"/>
    </source>
</evidence>
<dbReference type="OrthoDB" id="5244011at2"/>
<sequence length="139" mass="14944">MGDVSSKGPVGVQITRAQRNAVADRIIQLERSFYGRGPSSVKVSVSQDEPVSLVVLSIDSLTAADSVLSDRGYREAVLRHHEALHEATRADFIGAVEDVVEARVHAYLAQVHPTTGHAVRVFIFADLGDSLELDNLPAG</sequence>
<protein>
    <recommendedName>
        <fullName evidence="1">Na+-translocating membrane potential-generating system MpsC domain-containing protein</fullName>
    </recommendedName>
</protein>
<dbReference type="InterPro" id="IPR018745">
    <property type="entry name" value="MpsC"/>
</dbReference>